<sequence length="605" mass="67472">MCKTQCVLALLALSVGVAHSWDIAVTSGDRLEFFLSNGTKSQTEESQFRDLTLLAYDAVHNMLLFVDKQSDNASIFSFNITSKKYQSLVAKKAYENIQGLAFDPVKGLLFWTDTNDRSIYWISLKPGYKNHLYGNLLIKMDDELPRAIAVDSCRGYVYWTNTNVKKPTIERALYDGTKREVIVDNNIYMPVSLAIDQQTKKLYWADDREGIHYSIESADLDGTNRKTLLTGIHHQPNTLTVSKDSIYWVDWGFKSVWQLPKNPPIEPEPVQISSFPENPFGIAANYKIEDQIQGIEECQALKSLPQNNTEISDSSNVPKDVGLFCVHGTKVNGKLLCKCTLGYTGDRCDISVCQNYCFQGDCGVNDKGKPECRCNAGYSGQRCEVNECHGYCLNNGACSLNEKNERECQCIGDFEGSRCETPKVFTTTTMPTTTAATTNSTPSPTTTTTTITEAPATAETNTSCQCNNTDSEDEPRSSMSMSSQSAIIETCGDGWDSVRDPIIIILAIICSALFLACVVLVTKILQLKKRPRIKKRIIVNKNVTPMTARPDQCEITIENCCNMNICETPCFEPRSTIRPSLLDSKPGKEEKKNLIANMEYPDDPY</sequence>
<dbReference type="SUPFAM" id="SSF57196">
    <property type="entry name" value="EGF/Laminin"/>
    <property type="match status" value="2"/>
</dbReference>
<feature type="disulfide bond" evidence="14">
    <location>
        <begin position="410"/>
        <end position="419"/>
    </location>
</feature>
<keyword evidence="7" id="KW-0744">Spermatogenesis</keyword>
<evidence type="ECO:0000259" key="19">
    <source>
        <dbReference type="PROSITE" id="PS50026"/>
    </source>
</evidence>
<feature type="repeat" description="LDL-receptor class B" evidence="15">
    <location>
        <begin position="200"/>
        <end position="245"/>
    </location>
</feature>
<feature type="domain" description="EGF-like" evidence="19">
    <location>
        <begin position="384"/>
        <end position="420"/>
    </location>
</feature>
<evidence type="ECO:0000313" key="20">
    <source>
        <dbReference type="Proteomes" id="UP000829999"/>
    </source>
</evidence>
<evidence type="ECO:0000256" key="6">
    <source>
        <dbReference type="ARBA" id="ARBA00022782"/>
    </source>
</evidence>
<dbReference type="PROSITE" id="PS00022">
    <property type="entry name" value="EGF_1"/>
    <property type="match status" value="1"/>
</dbReference>
<dbReference type="InterPro" id="IPR011042">
    <property type="entry name" value="6-blade_b-propeller_TolB-like"/>
</dbReference>
<keyword evidence="20" id="KW-1185">Reference proteome</keyword>
<keyword evidence="11" id="KW-0325">Glycoprotein</keyword>
<proteinExistence type="inferred from homology"/>
<dbReference type="OrthoDB" id="382013at2759"/>
<name>A0A9R0EMF4_SPOFR</name>
<dbReference type="GO" id="GO:0005886">
    <property type="term" value="C:plasma membrane"/>
    <property type="evidence" value="ECO:0007669"/>
    <property type="project" value="UniProtKB-SubCell"/>
</dbReference>
<feature type="region of interest" description="Disordered" evidence="16">
    <location>
        <begin position="433"/>
        <end position="454"/>
    </location>
</feature>
<keyword evidence="6" id="KW-0221">Differentiation</keyword>
<dbReference type="GO" id="GO:0048477">
    <property type="term" value="P:oogenesis"/>
    <property type="evidence" value="ECO:0007669"/>
    <property type="project" value="UniProtKB-KW"/>
</dbReference>
<dbReference type="Pfam" id="PF00058">
    <property type="entry name" value="Ldl_recept_b"/>
    <property type="match status" value="2"/>
</dbReference>
<feature type="signal peptide" evidence="18">
    <location>
        <begin position="1"/>
        <end position="20"/>
    </location>
</feature>
<dbReference type="SMART" id="SM00181">
    <property type="entry name" value="EGF"/>
    <property type="match status" value="3"/>
</dbReference>
<dbReference type="GeneID" id="118272429"/>
<dbReference type="SMART" id="SM00135">
    <property type="entry name" value="LY"/>
    <property type="match status" value="3"/>
</dbReference>
<evidence type="ECO:0000256" key="10">
    <source>
        <dbReference type="ARBA" id="ARBA00023157"/>
    </source>
</evidence>
<keyword evidence="8" id="KW-0896">Oogenesis</keyword>
<reference evidence="21" key="1">
    <citation type="submission" date="2025-08" db="UniProtKB">
        <authorList>
            <consortium name="RefSeq"/>
        </authorList>
    </citation>
    <scope>IDENTIFICATION</scope>
    <source>
        <tissue evidence="21">Whole larval tissue</tissue>
    </source>
</reference>
<dbReference type="Proteomes" id="UP000829999">
    <property type="component" value="Chromosome 4"/>
</dbReference>
<evidence type="ECO:0000256" key="7">
    <source>
        <dbReference type="ARBA" id="ARBA00022871"/>
    </source>
</evidence>
<comment type="caution">
    <text evidence="14">Lacks conserved residue(s) required for the propagation of feature annotation.</text>
</comment>
<evidence type="ECO:0000256" key="8">
    <source>
        <dbReference type="ARBA" id="ARBA00022943"/>
    </source>
</evidence>
<accession>A0A9R0EMF4</accession>
<dbReference type="PROSITE" id="PS50026">
    <property type="entry name" value="EGF_3"/>
    <property type="match status" value="1"/>
</dbReference>
<dbReference type="InterPro" id="IPR000742">
    <property type="entry name" value="EGF"/>
</dbReference>
<evidence type="ECO:0000256" key="13">
    <source>
        <dbReference type="ARBA" id="ARBA00040020"/>
    </source>
</evidence>
<dbReference type="RefSeq" id="XP_035444832.2">
    <property type="nucleotide sequence ID" value="XM_035588939.2"/>
</dbReference>
<dbReference type="InterPro" id="IPR050778">
    <property type="entry name" value="Cueball_EGF_LRP_Nidogen"/>
</dbReference>
<evidence type="ECO:0000256" key="14">
    <source>
        <dbReference type="PROSITE-ProRule" id="PRU00076"/>
    </source>
</evidence>
<organism evidence="20 21">
    <name type="scientific">Spodoptera frugiperda</name>
    <name type="common">Fall armyworm</name>
    <dbReference type="NCBI Taxonomy" id="7108"/>
    <lineage>
        <taxon>Eukaryota</taxon>
        <taxon>Metazoa</taxon>
        <taxon>Ecdysozoa</taxon>
        <taxon>Arthropoda</taxon>
        <taxon>Hexapoda</taxon>
        <taxon>Insecta</taxon>
        <taxon>Pterygota</taxon>
        <taxon>Neoptera</taxon>
        <taxon>Endopterygota</taxon>
        <taxon>Lepidoptera</taxon>
        <taxon>Glossata</taxon>
        <taxon>Ditrysia</taxon>
        <taxon>Noctuoidea</taxon>
        <taxon>Noctuidae</taxon>
        <taxon>Amphipyrinae</taxon>
        <taxon>Spodoptera</taxon>
    </lineage>
</organism>
<dbReference type="Gene3D" id="2.10.25.10">
    <property type="entry name" value="Laminin"/>
    <property type="match status" value="3"/>
</dbReference>
<feature type="transmembrane region" description="Helical" evidence="17">
    <location>
        <begin position="502"/>
        <end position="525"/>
    </location>
</feature>
<evidence type="ECO:0000256" key="4">
    <source>
        <dbReference type="ARBA" id="ARBA00022729"/>
    </source>
</evidence>
<evidence type="ECO:0000256" key="1">
    <source>
        <dbReference type="ARBA" id="ARBA00004251"/>
    </source>
</evidence>
<dbReference type="PROSITE" id="PS51120">
    <property type="entry name" value="LDLRB"/>
    <property type="match status" value="2"/>
</dbReference>
<evidence type="ECO:0000256" key="2">
    <source>
        <dbReference type="ARBA" id="ARBA00022475"/>
    </source>
</evidence>
<dbReference type="PANTHER" id="PTHR46513:SF42">
    <property type="entry name" value="PROTEIN CUEBALL"/>
    <property type="match status" value="1"/>
</dbReference>
<dbReference type="InterPro" id="IPR000033">
    <property type="entry name" value="LDLR_classB_rpt"/>
</dbReference>
<keyword evidence="3 14" id="KW-0245">EGF-like domain</keyword>
<keyword evidence="17" id="KW-0812">Transmembrane</keyword>
<keyword evidence="5" id="KW-0677">Repeat</keyword>
<dbReference type="CTD" id="38174"/>
<dbReference type="PANTHER" id="PTHR46513">
    <property type="entry name" value="VITELLOGENIN RECEPTOR-LIKE PROTEIN-RELATED-RELATED"/>
    <property type="match status" value="1"/>
</dbReference>
<keyword evidence="10 14" id="KW-1015">Disulfide bond</keyword>
<dbReference type="Gene3D" id="2.120.10.30">
    <property type="entry name" value="TolB, C-terminal domain"/>
    <property type="match status" value="1"/>
</dbReference>
<evidence type="ECO:0000256" key="16">
    <source>
        <dbReference type="SAM" id="MobiDB-lite"/>
    </source>
</evidence>
<comment type="similarity">
    <text evidence="12">Belongs to the cueball family.</text>
</comment>
<evidence type="ECO:0000256" key="9">
    <source>
        <dbReference type="ARBA" id="ARBA00023136"/>
    </source>
</evidence>
<evidence type="ECO:0000256" key="3">
    <source>
        <dbReference type="ARBA" id="ARBA00022536"/>
    </source>
</evidence>
<feature type="chain" id="PRO_5040283714" description="Protein cueball" evidence="18">
    <location>
        <begin position="21"/>
        <end position="605"/>
    </location>
</feature>
<evidence type="ECO:0000256" key="18">
    <source>
        <dbReference type="SAM" id="SignalP"/>
    </source>
</evidence>
<keyword evidence="9 17" id="KW-0472">Membrane</keyword>
<evidence type="ECO:0000313" key="21">
    <source>
        <dbReference type="RefSeq" id="XP_035444832.2"/>
    </source>
</evidence>
<evidence type="ECO:0000256" key="5">
    <source>
        <dbReference type="ARBA" id="ARBA00022737"/>
    </source>
</evidence>
<dbReference type="AlphaFoldDB" id="A0A9R0EMF4"/>
<feature type="region of interest" description="Disordered" evidence="16">
    <location>
        <begin position="460"/>
        <end position="479"/>
    </location>
</feature>
<protein>
    <recommendedName>
        <fullName evidence="13">Protein cueball</fullName>
    </recommendedName>
</protein>
<keyword evidence="2" id="KW-1003">Cell membrane</keyword>
<dbReference type="GO" id="GO:0007283">
    <property type="term" value="P:spermatogenesis"/>
    <property type="evidence" value="ECO:0007669"/>
    <property type="project" value="UniProtKB-KW"/>
</dbReference>
<feature type="repeat" description="LDL-receptor class B" evidence="15">
    <location>
        <begin position="155"/>
        <end position="199"/>
    </location>
</feature>
<dbReference type="GO" id="GO:0060070">
    <property type="term" value="P:canonical Wnt signaling pathway"/>
    <property type="evidence" value="ECO:0007669"/>
    <property type="project" value="TreeGrafter"/>
</dbReference>
<dbReference type="GO" id="GO:0042813">
    <property type="term" value="F:Wnt receptor activity"/>
    <property type="evidence" value="ECO:0007669"/>
    <property type="project" value="TreeGrafter"/>
</dbReference>
<feature type="disulfide bond" evidence="14">
    <location>
        <begin position="388"/>
        <end position="398"/>
    </location>
</feature>
<evidence type="ECO:0000256" key="17">
    <source>
        <dbReference type="SAM" id="Phobius"/>
    </source>
</evidence>
<dbReference type="SUPFAM" id="SSF63825">
    <property type="entry name" value="YWTD domain"/>
    <property type="match status" value="1"/>
</dbReference>
<evidence type="ECO:0000256" key="15">
    <source>
        <dbReference type="PROSITE-ProRule" id="PRU00461"/>
    </source>
</evidence>
<gene>
    <name evidence="21" type="primary">LOC118272429</name>
</gene>
<dbReference type="GO" id="GO:0017147">
    <property type="term" value="F:Wnt-protein binding"/>
    <property type="evidence" value="ECO:0007669"/>
    <property type="project" value="TreeGrafter"/>
</dbReference>
<keyword evidence="17" id="KW-1133">Transmembrane helix</keyword>
<comment type="subcellular location">
    <subcellularLocation>
        <location evidence="1">Cell membrane</location>
        <topology evidence="1">Single-pass type I membrane protein</topology>
    </subcellularLocation>
</comment>
<evidence type="ECO:0000256" key="12">
    <source>
        <dbReference type="ARBA" id="ARBA00038070"/>
    </source>
</evidence>
<keyword evidence="4 18" id="KW-0732">Signal</keyword>
<evidence type="ECO:0000256" key="11">
    <source>
        <dbReference type="ARBA" id="ARBA00023180"/>
    </source>
</evidence>